<name>A0A3B0RJ06_9ZZZZ</name>
<keyword evidence="2" id="KW-0378">Hydrolase</keyword>
<evidence type="ECO:0000313" key="2">
    <source>
        <dbReference type="EMBL" id="VAV91887.1"/>
    </source>
</evidence>
<dbReference type="Gene3D" id="3.30.428.10">
    <property type="entry name" value="HIT-like"/>
    <property type="match status" value="1"/>
</dbReference>
<evidence type="ECO:0000259" key="1">
    <source>
        <dbReference type="PROSITE" id="PS51084"/>
    </source>
</evidence>
<dbReference type="InterPro" id="IPR001310">
    <property type="entry name" value="Histidine_triad_HIT"/>
</dbReference>
<dbReference type="InterPro" id="IPR036265">
    <property type="entry name" value="HIT-like_sf"/>
</dbReference>
<organism evidence="2">
    <name type="scientific">hydrothermal vent metagenome</name>
    <dbReference type="NCBI Taxonomy" id="652676"/>
    <lineage>
        <taxon>unclassified sequences</taxon>
        <taxon>metagenomes</taxon>
        <taxon>ecological metagenomes</taxon>
    </lineage>
</organism>
<reference evidence="2" key="1">
    <citation type="submission" date="2018-06" db="EMBL/GenBank/DDBJ databases">
        <authorList>
            <person name="Zhirakovskaya E."/>
        </authorList>
    </citation>
    <scope>NUCLEOTIDE SEQUENCE</scope>
</reference>
<gene>
    <name evidence="2" type="ORF">MNBD_ALPHA06-1248</name>
</gene>
<sequence length="147" mass="16292">MSLHAKYDPSNIFAKILRGEIPACKVYEDEHILAFMDVFPQAPAHTLVIPKQGGRNLLDTDEAQLLHVIKAVKRIAKAIDTAFAPDGIIISQFNGEAAGQTVFHLHFHILPRFDNQPFKRHGDGQMADTEILQQQAAKIAAALEQQS</sequence>
<feature type="domain" description="HIT" evidence="1">
    <location>
        <begin position="12"/>
        <end position="126"/>
    </location>
</feature>
<dbReference type="EC" id="3.6.1.17" evidence="2"/>
<proteinExistence type="predicted"/>
<dbReference type="GO" id="GO:0004081">
    <property type="term" value="F:bis(5'-nucleosyl)-tetraphosphatase (asymmetrical) activity"/>
    <property type="evidence" value="ECO:0007669"/>
    <property type="project" value="UniProtKB-EC"/>
</dbReference>
<dbReference type="AlphaFoldDB" id="A0A3B0RJ06"/>
<protein>
    <submittedName>
        <fullName evidence="2">Bis(5'-nucleosyl)-tetraphosphatase (Asymmetrical)</fullName>
        <ecNumber evidence="2">3.6.1.17</ecNumber>
    </submittedName>
</protein>
<dbReference type="Pfam" id="PF01230">
    <property type="entry name" value="HIT"/>
    <property type="match status" value="1"/>
</dbReference>
<dbReference type="PRINTS" id="PR00332">
    <property type="entry name" value="HISTRIAD"/>
</dbReference>
<dbReference type="PANTHER" id="PTHR46648:SF1">
    <property type="entry name" value="ADENOSINE 5'-MONOPHOSPHORAMIDASE HNT1"/>
    <property type="match status" value="1"/>
</dbReference>
<dbReference type="InterPro" id="IPR011146">
    <property type="entry name" value="HIT-like"/>
</dbReference>
<dbReference type="CDD" id="cd01277">
    <property type="entry name" value="HINT_subgroup"/>
    <property type="match status" value="1"/>
</dbReference>
<dbReference type="EMBL" id="UOEE01000134">
    <property type="protein sequence ID" value="VAV91887.1"/>
    <property type="molecule type" value="Genomic_DNA"/>
</dbReference>
<dbReference type="PANTHER" id="PTHR46648">
    <property type="entry name" value="HIT FAMILY PROTEIN 1"/>
    <property type="match status" value="1"/>
</dbReference>
<dbReference type="GO" id="GO:0009117">
    <property type="term" value="P:nucleotide metabolic process"/>
    <property type="evidence" value="ECO:0007669"/>
    <property type="project" value="TreeGrafter"/>
</dbReference>
<dbReference type="SUPFAM" id="SSF54197">
    <property type="entry name" value="HIT-like"/>
    <property type="match status" value="1"/>
</dbReference>
<dbReference type="PROSITE" id="PS51084">
    <property type="entry name" value="HIT_2"/>
    <property type="match status" value="1"/>
</dbReference>
<accession>A0A3B0RJ06</accession>
<dbReference type="InterPro" id="IPR039384">
    <property type="entry name" value="HINT"/>
</dbReference>